<dbReference type="AlphaFoldDB" id="A0A1W0WX26"/>
<keyword evidence="2" id="KW-1185">Reference proteome</keyword>
<evidence type="ECO:0000313" key="1">
    <source>
        <dbReference type="EMBL" id="OQV19750.1"/>
    </source>
</evidence>
<name>A0A1W0WX26_HYPEX</name>
<accession>A0A1W0WX26</accession>
<sequence>MRADDSSHHIQLKNIKAEATPSQISANLMLPEEAQQEATSIVGGNYHRDKKRKNGSTVRPNRVGSRFHKLISTTTTHYSTKKYYQSGSPTL</sequence>
<comment type="caution">
    <text evidence="1">The sequence shown here is derived from an EMBL/GenBank/DDBJ whole genome shotgun (WGS) entry which is preliminary data.</text>
</comment>
<evidence type="ECO:0000313" key="2">
    <source>
        <dbReference type="Proteomes" id="UP000192578"/>
    </source>
</evidence>
<dbReference type="EMBL" id="MTYJ01000036">
    <property type="protein sequence ID" value="OQV19750.1"/>
    <property type="molecule type" value="Genomic_DNA"/>
</dbReference>
<gene>
    <name evidence="1" type="ORF">BV898_06289</name>
</gene>
<proteinExistence type="predicted"/>
<protein>
    <submittedName>
        <fullName evidence="1">Uncharacterized protein</fullName>
    </submittedName>
</protein>
<organism evidence="1 2">
    <name type="scientific">Hypsibius exemplaris</name>
    <name type="common">Freshwater tardigrade</name>
    <dbReference type="NCBI Taxonomy" id="2072580"/>
    <lineage>
        <taxon>Eukaryota</taxon>
        <taxon>Metazoa</taxon>
        <taxon>Ecdysozoa</taxon>
        <taxon>Tardigrada</taxon>
        <taxon>Eutardigrada</taxon>
        <taxon>Parachela</taxon>
        <taxon>Hypsibioidea</taxon>
        <taxon>Hypsibiidae</taxon>
        <taxon>Hypsibius</taxon>
    </lineage>
</organism>
<reference evidence="2" key="1">
    <citation type="submission" date="2017-01" db="EMBL/GenBank/DDBJ databases">
        <title>Comparative genomics of anhydrobiosis in the tardigrade Hypsibius dujardini.</title>
        <authorList>
            <person name="Yoshida Y."/>
            <person name="Koutsovoulos G."/>
            <person name="Laetsch D."/>
            <person name="Stevens L."/>
            <person name="Kumar S."/>
            <person name="Horikawa D."/>
            <person name="Ishino K."/>
            <person name="Komine S."/>
            <person name="Tomita M."/>
            <person name="Blaxter M."/>
            <person name="Arakawa K."/>
        </authorList>
    </citation>
    <scope>NUCLEOTIDE SEQUENCE [LARGE SCALE GENOMIC DNA]</scope>
    <source>
        <strain evidence="2">Z151</strain>
    </source>
</reference>
<dbReference type="Proteomes" id="UP000192578">
    <property type="component" value="Unassembled WGS sequence"/>
</dbReference>